<accession>A0AAV7SAE3</accession>
<reference evidence="2" key="1">
    <citation type="journal article" date="2022" name="bioRxiv">
        <title>Sequencing and chromosome-scale assembly of the giantPleurodeles waltlgenome.</title>
        <authorList>
            <person name="Brown T."/>
            <person name="Elewa A."/>
            <person name="Iarovenko S."/>
            <person name="Subramanian E."/>
            <person name="Araus A.J."/>
            <person name="Petzold A."/>
            <person name="Susuki M."/>
            <person name="Suzuki K.-i.T."/>
            <person name="Hayashi T."/>
            <person name="Toyoda A."/>
            <person name="Oliveira C."/>
            <person name="Osipova E."/>
            <person name="Leigh N.D."/>
            <person name="Simon A."/>
            <person name="Yun M.H."/>
        </authorList>
    </citation>
    <scope>NUCLEOTIDE SEQUENCE</scope>
    <source>
        <strain evidence="2">20211129_DDA</strain>
        <tissue evidence="2">Liver</tissue>
    </source>
</reference>
<evidence type="ECO:0000313" key="2">
    <source>
        <dbReference type="EMBL" id="KAJ1161776.1"/>
    </source>
</evidence>
<feature type="compositionally biased region" description="Low complexity" evidence="1">
    <location>
        <begin position="64"/>
        <end position="86"/>
    </location>
</feature>
<dbReference type="Proteomes" id="UP001066276">
    <property type="component" value="Chromosome 4_2"/>
</dbReference>
<proteinExistence type="predicted"/>
<evidence type="ECO:0000256" key="1">
    <source>
        <dbReference type="SAM" id="MobiDB-lite"/>
    </source>
</evidence>
<dbReference type="EMBL" id="JANPWB010000008">
    <property type="protein sequence ID" value="KAJ1161776.1"/>
    <property type="molecule type" value="Genomic_DNA"/>
</dbReference>
<evidence type="ECO:0000313" key="3">
    <source>
        <dbReference type="Proteomes" id="UP001066276"/>
    </source>
</evidence>
<keyword evidence="3" id="KW-1185">Reference proteome</keyword>
<organism evidence="2 3">
    <name type="scientific">Pleurodeles waltl</name>
    <name type="common">Iberian ribbed newt</name>
    <dbReference type="NCBI Taxonomy" id="8319"/>
    <lineage>
        <taxon>Eukaryota</taxon>
        <taxon>Metazoa</taxon>
        <taxon>Chordata</taxon>
        <taxon>Craniata</taxon>
        <taxon>Vertebrata</taxon>
        <taxon>Euteleostomi</taxon>
        <taxon>Amphibia</taxon>
        <taxon>Batrachia</taxon>
        <taxon>Caudata</taxon>
        <taxon>Salamandroidea</taxon>
        <taxon>Salamandridae</taxon>
        <taxon>Pleurodelinae</taxon>
        <taxon>Pleurodeles</taxon>
    </lineage>
</organism>
<dbReference type="AlphaFoldDB" id="A0AAV7SAE3"/>
<protein>
    <submittedName>
        <fullName evidence="2">Uncharacterized protein</fullName>
    </submittedName>
</protein>
<feature type="region of interest" description="Disordered" evidence="1">
    <location>
        <begin position="27"/>
        <end position="120"/>
    </location>
</feature>
<sequence>MTGVQHRIGYHWGYWFQEPMAMYTGGDASSGGGAEAPVTEGAASHMGLEAESTDGDGTSGTEGEGSTTTETGGDSTNSDSSSDGSSLAVADTSVPTPSTGTATNPRTSTTLPAAPQRVSRACSLRRVGISFAPGTSGPA</sequence>
<name>A0AAV7SAE3_PLEWA</name>
<feature type="compositionally biased region" description="Polar residues" evidence="1">
    <location>
        <begin position="93"/>
        <end position="111"/>
    </location>
</feature>
<gene>
    <name evidence="2" type="ORF">NDU88_002257</name>
</gene>
<comment type="caution">
    <text evidence="2">The sequence shown here is derived from an EMBL/GenBank/DDBJ whole genome shotgun (WGS) entry which is preliminary data.</text>
</comment>